<sequence>MLNSIKSTIPSMEQRKSQINLLNFMEQEKLQQRRDSNSEFLFPDDNLLHKRRPSQADHSATQSEDDENFASFESYMVIEFDKSINRDALYWIIDKIRKKKSDGGAQLIIRSEPCLSDERGLIIHISATKLRLLEIADEIGFTKPTKNGLRSFNIGSLDDFIFDGMSMDDILTPADKQFVIKHALENIKARENERFLPGCAAVSLYHGQSIIHAAIQEELIVNMYSLHNKEFMKRLGTEWWNLRHLFKRQPIEKIRKYFGDGIAFYFSFVEYYTISLMIPTFLGLLQYTFGDGESSPFFFCSYVIWMTVFLEVWKRKQSVMAYKWGTLSLTNVELPRPEYYGKIGRDPITGKMTPQYPLYKTQIQVYFVSVPVIVLCTIGAIFLTLFTIYLEDYFILQYGLESYITMIPSIIQSILVAVLTVFYDRFATYLTVMENHRTQSQFERHRVNKLIVLEFVNNFFSLFYIAFIKQDMKNLQNQLLTQMIVLQFVQNAQEFLVPKFKQKYILWFCCGDVYKQLENDDKNDTKSIQSNYDDLNILQLEENDPRIKQNLRESAKDEYNTYDDYLELYIQFGYVSLFSSITPAAAFWALFNNFFEIRLDAYKLCKTFRRPFARRQKNIGAWHLAFEALACISIMSNCAILYLSPQVKELTEGMSTELKLILFVGLEHFLLLLAWIIHKAINDRPSSVRIALAKADYESKQALKRELVKNKIN</sequence>
<evidence type="ECO:0000256" key="5">
    <source>
        <dbReference type="ARBA" id="ARBA00023136"/>
    </source>
</evidence>
<evidence type="ECO:0000313" key="8">
    <source>
        <dbReference type="EMBL" id="KAG5674939.1"/>
    </source>
</evidence>
<dbReference type="Pfam" id="PF04547">
    <property type="entry name" value="Anoctamin"/>
    <property type="match status" value="1"/>
</dbReference>
<evidence type="ECO:0000256" key="2">
    <source>
        <dbReference type="ARBA" id="ARBA00009671"/>
    </source>
</evidence>
<dbReference type="InterPro" id="IPR049452">
    <property type="entry name" value="Anoctamin_TM"/>
</dbReference>
<organism evidence="8 9">
    <name type="scientific">Polypedilum vanderplanki</name>
    <name type="common">Sleeping chironomid midge</name>
    <dbReference type="NCBI Taxonomy" id="319348"/>
    <lineage>
        <taxon>Eukaryota</taxon>
        <taxon>Metazoa</taxon>
        <taxon>Ecdysozoa</taxon>
        <taxon>Arthropoda</taxon>
        <taxon>Hexapoda</taxon>
        <taxon>Insecta</taxon>
        <taxon>Pterygota</taxon>
        <taxon>Neoptera</taxon>
        <taxon>Endopterygota</taxon>
        <taxon>Diptera</taxon>
        <taxon>Nematocera</taxon>
        <taxon>Chironomoidea</taxon>
        <taxon>Chironomidae</taxon>
        <taxon>Chironominae</taxon>
        <taxon>Polypedilum</taxon>
        <taxon>Polypedilum</taxon>
    </lineage>
</organism>
<evidence type="ECO:0000256" key="1">
    <source>
        <dbReference type="ARBA" id="ARBA00004141"/>
    </source>
</evidence>
<comment type="similarity">
    <text evidence="2 6">Belongs to the anoctamin family.</text>
</comment>
<feature type="transmembrane region" description="Helical" evidence="6">
    <location>
        <begin position="262"/>
        <end position="289"/>
    </location>
</feature>
<feature type="transmembrane region" description="Helical" evidence="6">
    <location>
        <begin position="447"/>
        <end position="467"/>
    </location>
</feature>
<keyword evidence="5 6" id="KW-0472">Membrane</keyword>
<comment type="caution">
    <text evidence="8">The sequence shown here is derived from an EMBL/GenBank/DDBJ whole genome shotgun (WGS) entry which is preliminary data.</text>
</comment>
<keyword evidence="9" id="KW-1185">Reference proteome</keyword>
<dbReference type="OrthoDB" id="296386at2759"/>
<accession>A0A9J6BZE5</accession>
<dbReference type="InterPro" id="IPR007632">
    <property type="entry name" value="Anoctamin"/>
</dbReference>
<protein>
    <recommendedName>
        <fullName evidence="6">Anoctamin</fullName>
    </recommendedName>
</protein>
<evidence type="ECO:0000256" key="6">
    <source>
        <dbReference type="RuleBase" id="RU280814"/>
    </source>
</evidence>
<dbReference type="EMBL" id="JADBJN010000002">
    <property type="protein sequence ID" value="KAG5674939.1"/>
    <property type="molecule type" value="Genomic_DNA"/>
</dbReference>
<feature type="domain" description="Anoctamin transmembrane" evidence="7">
    <location>
        <begin position="254"/>
        <end position="694"/>
    </location>
</feature>
<comment type="subcellular location">
    <subcellularLocation>
        <location evidence="1 6">Membrane</location>
        <topology evidence="1 6">Multi-pass membrane protein</topology>
    </subcellularLocation>
</comment>
<name>A0A9J6BZE5_POLVA</name>
<feature type="transmembrane region" description="Helical" evidence="6">
    <location>
        <begin position="295"/>
        <end position="313"/>
    </location>
</feature>
<reference evidence="8" key="1">
    <citation type="submission" date="2021-03" db="EMBL/GenBank/DDBJ databases">
        <title>Chromosome level genome of the anhydrobiotic midge Polypedilum vanderplanki.</title>
        <authorList>
            <person name="Yoshida Y."/>
            <person name="Kikawada T."/>
            <person name="Gusev O."/>
        </authorList>
    </citation>
    <scope>NUCLEOTIDE SEQUENCE</scope>
    <source>
        <strain evidence="8">NIAS01</strain>
        <tissue evidence="8">Whole body or cell culture</tissue>
    </source>
</reference>
<dbReference type="GO" id="GO:0005254">
    <property type="term" value="F:chloride channel activity"/>
    <property type="evidence" value="ECO:0007669"/>
    <property type="project" value="TreeGrafter"/>
</dbReference>
<gene>
    <name evidence="8" type="ORF">PVAND_004883</name>
</gene>
<dbReference type="Proteomes" id="UP001107558">
    <property type="component" value="Chromosome 2"/>
</dbReference>
<dbReference type="GO" id="GO:0005886">
    <property type="term" value="C:plasma membrane"/>
    <property type="evidence" value="ECO:0007669"/>
    <property type="project" value="TreeGrafter"/>
</dbReference>
<keyword evidence="4 6" id="KW-1133">Transmembrane helix</keyword>
<evidence type="ECO:0000259" key="7">
    <source>
        <dbReference type="Pfam" id="PF04547"/>
    </source>
</evidence>
<dbReference type="AlphaFoldDB" id="A0A9J6BZE5"/>
<keyword evidence="3 6" id="KW-0812">Transmembrane</keyword>
<proteinExistence type="inferred from homology"/>
<feature type="transmembrane region" description="Helical" evidence="6">
    <location>
        <begin position="658"/>
        <end position="677"/>
    </location>
</feature>
<dbReference type="PANTHER" id="PTHR12308:SF74">
    <property type="entry name" value="ANOCTAMIN"/>
    <property type="match status" value="1"/>
</dbReference>
<evidence type="ECO:0000256" key="4">
    <source>
        <dbReference type="ARBA" id="ARBA00022989"/>
    </source>
</evidence>
<feature type="transmembrane region" description="Helical" evidence="6">
    <location>
        <begin position="619"/>
        <end position="643"/>
    </location>
</feature>
<evidence type="ECO:0000256" key="3">
    <source>
        <dbReference type="ARBA" id="ARBA00022692"/>
    </source>
</evidence>
<feature type="transmembrane region" description="Helical" evidence="6">
    <location>
        <begin position="402"/>
        <end position="426"/>
    </location>
</feature>
<feature type="transmembrane region" description="Helical" evidence="6">
    <location>
        <begin position="568"/>
        <end position="591"/>
    </location>
</feature>
<evidence type="ECO:0000313" key="9">
    <source>
        <dbReference type="Proteomes" id="UP001107558"/>
    </source>
</evidence>
<feature type="transmembrane region" description="Helical" evidence="6">
    <location>
        <begin position="365"/>
        <end position="390"/>
    </location>
</feature>
<dbReference type="PANTHER" id="PTHR12308">
    <property type="entry name" value="ANOCTAMIN"/>
    <property type="match status" value="1"/>
</dbReference>